<accession>A0A8S5N5B5</accession>
<sequence>MSKILGYKGFDENLKCRDYLFTVGCTFKQDGKIKACENGFHFCENPLDVFDYYPPSNSRYCYVEGSGELDKDDDKTACSVLKVKAEIGLPGLIKAGVEYIKTRVNWDNAKVTSAGDYSVATNTSDYSAATSSGIQSAATNIGRYSVATSSGYHSVATNTGDCSVATNIGEYSAATNTGTQSVATNTGIQSAATNTGIQSVATNTGHQSVATNIGDYSAATNTGHQSVATNIGEYSVASVEGQESVAAALGIEGRAKGAKGCWIVLAEWTCDKEKHKWRRVDVQCFFVDDEKVKADTYYILKDGVLTEWEA</sequence>
<evidence type="ECO:0000313" key="2">
    <source>
        <dbReference type="EMBL" id="DAD89458.1"/>
    </source>
</evidence>
<dbReference type="EMBL" id="BK015061">
    <property type="protein sequence ID" value="DAD89458.1"/>
    <property type="molecule type" value="Genomic_DNA"/>
</dbReference>
<protein>
    <recommendedName>
        <fullName evidence="1">DUF7666 domain-containing protein</fullName>
    </recommendedName>
</protein>
<feature type="domain" description="DUF7666" evidence="1">
    <location>
        <begin position="4"/>
        <end position="95"/>
    </location>
</feature>
<evidence type="ECO:0000259" key="1">
    <source>
        <dbReference type="Pfam" id="PF24703"/>
    </source>
</evidence>
<dbReference type="InterPro" id="IPR056083">
    <property type="entry name" value="DUF7666"/>
</dbReference>
<reference evidence="2" key="1">
    <citation type="journal article" date="2021" name="Proc. Natl. Acad. Sci. U.S.A.">
        <title>A Catalog of Tens of Thousands of Viruses from Human Metagenomes Reveals Hidden Associations with Chronic Diseases.</title>
        <authorList>
            <person name="Tisza M.J."/>
            <person name="Buck C.B."/>
        </authorList>
    </citation>
    <scope>NUCLEOTIDE SEQUENCE</scope>
    <source>
        <strain evidence="2">CtxpQ22</strain>
    </source>
</reference>
<organism evidence="2">
    <name type="scientific">Myoviridae sp. ctxpQ22</name>
    <dbReference type="NCBI Taxonomy" id="2826715"/>
    <lineage>
        <taxon>Viruses</taxon>
        <taxon>Duplodnaviria</taxon>
        <taxon>Heunggongvirae</taxon>
        <taxon>Uroviricota</taxon>
        <taxon>Caudoviricetes</taxon>
    </lineage>
</organism>
<proteinExistence type="predicted"/>
<dbReference type="Pfam" id="PF24703">
    <property type="entry name" value="DUF7666"/>
    <property type="match status" value="1"/>
</dbReference>
<name>A0A8S5N5B5_9CAUD</name>